<keyword evidence="2" id="KW-0677">Repeat</keyword>
<evidence type="ECO:0000313" key="8">
    <source>
        <dbReference type="Proteomes" id="UP001162640"/>
    </source>
</evidence>
<accession>A0A9W7AUJ9</accession>
<dbReference type="Pfam" id="PF07974">
    <property type="entry name" value="EGF_2"/>
    <property type="match status" value="1"/>
</dbReference>
<feature type="domain" description="EGF-like" evidence="5 6">
    <location>
        <begin position="385"/>
        <end position="396"/>
    </location>
</feature>
<feature type="chain" id="PRO_5040963553" description="EGF-like domain-containing protein" evidence="4">
    <location>
        <begin position="18"/>
        <end position="403"/>
    </location>
</feature>
<evidence type="ECO:0000256" key="2">
    <source>
        <dbReference type="ARBA" id="ARBA00022737"/>
    </source>
</evidence>
<dbReference type="InterPro" id="IPR000742">
    <property type="entry name" value="EGF"/>
</dbReference>
<dbReference type="EMBL" id="BLQM01000226">
    <property type="protein sequence ID" value="GMH76876.1"/>
    <property type="molecule type" value="Genomic_DNA"/>
</dbReference>
<dbReference type="PANTHER" id="PTHR11219:SF69">
    <property type="entry name" value="TENEURIN-A"/>
    <property type="match status" value="1"/>
</dbReference>
<name>A0A9W7AUJ9_9STRA</name>
<comment type="caution">
    <text evidence="7">The sequence shown here is derived from an EMBL/GenBank/DDBJ whole genome shotgun (WGS) entry which is preliminary data.</text>
</comment>
<dbReference type="PANTHER" id="PTHR11219">
    <property type="entry name" value="TENEURIN AND N-ACETYLGLUCOSAMINE-1-PHOSPHODIESTER ALPHA-N-ACETYLGLUCOSAMINIDASE"/>
    <property type="match status" value="1"/>
</dbReference>
<evidence type="ECO:0000259" key="6">
    <source>
        <dbReference type="PROSITE" id="PS01186"/>
    </source>
</evidence>
<dbReference type="PROSITE" id="PS01186">
    <property type="entry name" value="EGF_2"/>
    <property type="match status" value="1"/>
</dbReference>
<dbReference type="PRINTS" id="PR00011">
    <property type="entry name" value="EGFLAMININ"/>
</dbReference>
<protein>
    <recommendedName>
        <fullName evidence="5 6">EGF-like domain-containing protein</fullName>
    </recommendedName>
</protein>
<evidence type="ECO:0000256" key="1">
    <source>
        <dbReference type="ARBA" id="ARBA00022536"/>
    </source>
</evidence>
<reference evidence="8" key="1">
    <citation type="journal article" date="2023" name="Commun. Biol.">
        <title>Genome analysis of Parmales, the sister group of diatoms, reveals the evolutionary specialization of diatoms from phago-mixotrophs to photoautotrophs.</title>
        <authorList>
            <person name="Ban H."/>
            <person name="Sato S."/>
            <person name="Yoshikawa S."/>
            <person name="Yamada K."/>
            <person name="Nakamura Y."/>
            <person name="Ichinomiya M."/>
            <person name="Sato N."/>
            <person name="Blanc-Mathieu R."/>
            <person name="Endo H."/>
            <person name="Kuwata A."/>
            <person name="Ogata H."/>
        </authorList>
    </citation>
    <scope>NUCLEOTIDE SEQUENCE [LARGE SCALE GENOMIC DNA]</scope>
</reference>
<dbReference type="Gene3D" id="2.10.25.10">
    <property type="entry name" value="Laminin"/>
    <property type="match status" value="2"/>
</dbReference>
<dbReference type="PROSITE" id="PS00022">
    <property type="entry name" value="EGF_1"/>
    <property type="match status" value="1"/>
</dbReference>
<dbReference type="InterPro" id="IPR051216">
    <property type="entry name" value="Teneurin"/>
</dbReference>
<dbReference type="AlphaFoldDB" id="A0A9W7AUJ9"/>
<dbReference type="InterPro" id="IPR013111">
    <property type="entry name" value="EGF_extracell"/>
</dbReference>
<keyword evidence="4" id="KW-0732">Signal</keyword>
<organism evidence="7 8">
    <name type="scientific">Triparma laevis f. inornata</name>
    <dbReference type="NCBI Taxonomy" id="1714386"/>
    <lineage>
        <taxon>Eukaryota</taxon>
        <taxon>Sar</taxon>
        <taxon>Stramenopiles</taxon>
        <taxon>Ochrophyta</taxon>
        <taxon>Bolidophyceae</taxon>
        <taxon>Parmales</taxon>
        <taxon>Triparmaceae</taxon>
        <taxon>Triparma</taxon>
    </lineage>
</organism>
<evidence type="ECO:0000313" key="7">
    <source>
        <dbReference type="EMBL" id="GMH76876.1"/>
    </source>
</evidence>
<sequence length="403" mass="41343">MFSKLVLAATLVAAAHAACPNSCSGHGTCGSNEVCTCYDGWGMGGAQGGDCSDRFCPSELAWVDVPDVAGVQHKYAECAAKGICDRETGDCACFGGFEGKACGRQTCPDGCSGHGTCEFMGDLTFATVYNDFYDATSDAKRGVGVGSTKKGSSNVWDSDRARACVCDAGWTGINCASRMCPFGNDVMDLRANTGVAANAQVQTITLLSGGTDGGQSAVADALTDFVGKSFSLTFTSKTNETFTTVPIELASANAAGLTDIAADVDAALQNLPNRVISGGTDGGVAVTALSISWSASLIIQVTFTGTSVHGRQNLLEVDVNSCGSGCTPMLDGLEYVLVTGINATTNAATRLAQGTTSSVKETTAADYNSFECGRRGKCDFDTGICSCFEGYTGEACTTLTALI</sequence>
<feature type="signal peptide" evidence="4">
    <location>
        <begin position="1"/>
        <end position="17"/>
    </location>
</feature>
<proteinExistence type="predicted"/>
<dbReference type="Proteomes" id="UP001162640">
    <property type="component" value="Unassembled WGS sequence"/>
</dbReference>
<gene>
    <name evidence="7" type="ORF">TL16_g07225</name>
</gene>
<keyword evidence="1" id="KW-0245">EGF-like domain</keyword>
<evidence type="ECO:0000259" key="5">
    <source>
        <dbReference type="PROSITE" id="PS00022"/>
    </source>
</evidence>
<evidence type="ECO:0000256" key="4">
    <source>
        <dbReference type="SAM" id="SignalP"/>
    </source>
</evidence>
<keyword evidence="3" id="KW-1015">Disulfide bond</keyword>
<evidence type="ECO:0000256" key="3">
    <source>
        <dbReference type="ARBA" id="ARBA00023157"/>
    </source>
</evidence>